<name>A0AA36HW47_9DINO</name>
<dbReference type="AlphaFoldDB" id="A0AA36HW47"/>
<protein>
    <submittedName>
        <fullName evidence="1">Uncharacterized protein</fullName>
    </submittedName>
</protein>
<comment type="caution">
    <text evidence="1">The sequence shown here is derived from an EMBL/GenBank/DDBJ whole genome shotgun (WGS) entry which is preliminary data.</text>
</comment>
<evidence type="ECO:0000313" key="1">
    <source>
        <dbReference type="EMBL" id="CAJ1375288.1"/>
    </source>
</evidence>
<sequence>MGYGGNIVLSCNEGLMTADTSGCLAFCASGGSVAASFGGASHAVSLSADIVSGSTGTENCGDADSGFEGVLTFSCTNGVTSLDSHTCTERACATDLSYSLVLGSKTSTETITSQVAHAGTFTVTCATVDTDYDNDITVTCLKGALSADYSACKPACLTTNSAILPLGSNNVDVFPTARMADGESFTKQCSDFGGQHGGTVEARVWALWLWLPAAWWAAPLMMPTRWTSPLESSPDASQRTFWTL</sequence>
<reference evidence="1" key="1">
    <citation type="submission" date="2023-08" db="EMBL/GenBank/DDBJ databases">
        <authorList>
            <person name="Chen Y."/>
            <person name="Shah S."/>
            <person name="Dougan E. K."/>
            <person name="Thang M."/>
            <person name="Chan C."/>
        </authorList>
    </citation>
    <scope>NUCLEOTIDE SEQUENCE</scope>
</reference>
<dbReference type="EMBL" id="CAUJNA010000313">
    <property type="protein sequence ID" value="CAJ1375288.1"/>
    <property type="molecule type" value="Genomic_DNA"/>
</dbReference>
<dbReference type="Proteomes" id="UP001178507">
    <property type="component" value="Unassembled WGS sequence"/>
</dbReference>
<accession>A0AA36HW47</accession>
<organism evidence="1 2">
    <name type="scientific">Effrenium voratum</name>
    <dbReference type="NCBI Taxonomy" id="2562239"/>
    <lineage>
        <taxon>Eukaryota</taxon>
        <taxon>Sar</taxon>
        <taxon>Alveolata</taxon>
        <taxon>Dinophyceae</taxon>
        <taxon>Suessiales</taxon>
        <taxon>Symbiodiniaceae</taxon>
        <taxon>Effrenium</taxon>
    </lineage>
</organism>
<proteinExistence type="predicted"/>
<keyword evidence="2" id="KW-1185">Reference proteome</keyword>
<gene>
    <name evidence="1" type="ORF">EVOR1521_LOCUS4597</name>
</gene>
<evidence type="ECO:0000313" key="2">
    <source>
        <dbReference type="Proteomes" id="UP001178507"/>
    </source>
</evidence>